<keyword evidence="3" id="KW-0804">Transcription</keyword>
<protein>
    <submittedName>
        <fullName evidence="7">Response regulator transcription factor</fullName>
    </submittedName>
</protein>
<dbReference type="PROSITE" id="PS50043">
    <property type="entry name" value="HTH_LUXR_2"/>
    <property type="match status" value="1"/>
</dbReference>
<dbReference type="PRINTS" id="PR00038">
    <property type="entry name" value="HTHLUXR"/>
</dbReference>
<dbReference type="InterPro" id="IPR000792">
    <property type="entry name" value="Tscrpt_reg_LuxR_C"/>
</dbReference>
<evidence type="ECO:0000256" key="2">
    <source>
        <dbReference type="ARBA" id="ARBA00023125"/>
    </source>
</evidence>
<dbReference type="SMART" id="SM00421">
    <property type="entry name" value="HTH_LUXR"/>
    <property type="match status" value="1"/>
</dbReference>
<organism evidence="7 8">
    <name type="scientific">Neoroseomonas marina</name>
    <dbReference type="NCBI Taxonomy" id="1232220"/>
    <lineage>
        <taxon>Bacteria</taxon>
        <taxon>Pseudomonadati</taxon>
        <taxon>Pseudomonadota</taxon>
        <taxon>Alphaproteobacteria</taxon>
        <taxon>Acetobacterales</taxon>
        <taxon>Acetobacteraceae</taxon>
        <taxon>Neoroseomonas</taxon>
    </lineage>
</organism>
<keyword evidence="8" id="KW-1185">Reference proteome</keyword>
<sequence>MACLLAQNGYEVRSYASADMFLADPASQSAPGTPLLVVSDVRMPGSNGVSMLRTLRERASACGAPLAVILLSGHATIPLAVEAMREGAVHFLEKPVDPDLLLETVAAACQTLRPAVEESPARARLHALTPREREVLAAFVARGSNKAVANALHMSPRTVEVHRARIFRKSGASCVTELVRIAIEAGMVDARAPVQHA</sequence>
<dbReference type="Proteomes" id="UP000548582">
    <property type="component" value="Unassembled WGS sequence"/>
</dbReference>
<dbReference type="CDD" id="cd06170">
    <property type="entry name" value="LuxR_C_like"/>
    <property type="match status" value="1"/>
</dbReference>
<dbReference type="GO" id="GO:0003677">
    <property type="term" value="F:DNA binding"/>
    <property type="evidence" value="ECO:0007669"/>
    <property type="project" value="UniProtKB-KW"/>
</dbReference>
<dbReference type="GO" id="GO:0006355">
    <property type="term" value="P:regulation of DNA-templated transcription"/>
    <property type="evidence" value="ECO:0007669"/>
    <property type="project" value="InterPro"/>
</dbReference>
<dbReference type="InterPro" id="IPR001789">
    <property type="entry name" value="Sig_transdc_resp-reg_receiver"/>
</dbReference>
<feature type="modified residue" description="4-aspartylphosphate" evidence="4">
    <location>
        <position position="40"/>
    </location>
</feature>
<reference evidence="7 8" key="1">
    <citation type="submission" date="2020-03" db="EMBL/GenBank/DDBJ databases">
        <authorList>
            <person name="Sun Q."/>
        </authorList>
    </citation>
    <scope>NUCLEOTIDE SEQUENCE [LARGE SCALE GENOMIC DNA]</scope>
    <source>
        <strain evidence="7 8">JC162</strain>
    </source>
</reference>
<evidence type="ECO:0000259" key="5">
    <source>
        <dbReference type="PROSITE" id="PS50043"/>
    </source>
</evidence>
<gene>
    <name evidence="7" type="ORF">GWK16_14680</name>
</gene>
<evidence type="ECO:0000313" key="7">
    <source>
        <dbReference type="EMBL" id="NMJ42491.1"/>
    </source>
</evidence>
<dbReference type="InterPro" id="IPR016032">
    <property type="entry name" value="Sig_transdc_resp-reg_C-effctor"/>
</dbReference>
<dbReference type="Pfam" id="PF00196">
    <property type="entry name" value="GerE"/>
    <property type="match status" value="1"/>
</dbReference>
<dbReference type="AlphaFoldDB" id="A0A848EDC1"/>
<keyword evidence="1" id="KW-0805">Transcription regulation</keyword>
<name>A0A848EDC1_9PROT</name>
<keyword evidence="2" id="KW-0238">DNA-binding</keyword>
<evidence type="ECO:0000259" key="6">
    <source>
        <dbReference type="PROSITE" id="PS50110"/>
    </source>
</evidence>
<dbReference type="SMART" id="SM00448">
    <property type="entry name" value="REC"/>
    <property type="match status" value="1"/>
</dbReference>
<evidence type="ECO:0000256" key="4">
    <source>
        <dbReference type="PROSITE-ProRule" id="PRU00169"/>
    </source>
</evidence>
<dbReference type="Gene3D" id="3.40.50.2300">
    <property type="match status" value="1"/>
</dbReference>
<evidence type="ECO:0000256" key="1">
    <source>
        <dbReference type="ARBA" id="ARBA00023015"/>
    </source>
</evidence>
<keyword evidence="4" id="KW-0597">Phosphoprotein</keyword>
<dbReference type="Pfam" id="PF00072">
    <property type="entry name" value="Response_reg"/>
    <property type="match status" value="1"/>
</dbReference>
<dbReference type="InterPro" id="IPR036388">
    <property type="entry name" value="WH-like_DNA-bd_sf"/>
</dbReference>
<feature type="domain" description="Response regulatory" evidence="6">
    <location>
        <begin position="1"/>
        <end position="109"/>
    </location>
</feature>
<comment type="caution">
    <text evidence="7">The sequence shown here is derived from an EMBL/GenBank/DDBJ whole genome shotgun (WGS) entry which is preliminary data.</text>
</comment>
<dbReference type="GO" id="GO:0000160">
    <property type="term" value="P:phosphorelay signal transduction system"/>
    <property type="evidence" value="ECO:0007669"/>
    <property type="project" value="InterPro"/>
</dbReference>
<accession>A0A848EDC1</accession>
<evidence type="ECO:0000256" key="3">
    <source>
        <dbReference type="ARBA" id="ARBA00023163"/>
    </source>
</evidence>
<dbReference type="InterPro" id="IPR011006">
    <property type="entry name" value="CheY-like_superfamily"/>
</dbReference>
<feature type="domain" description="HTH luxR-type" evidence="5">
    <location>
        <begin position="121"/>
        <end position="186"/>
    </location>
</feature>
<dbReference type="PROSITE" id="PS50110">
    <property type="entry name" value="RESPONSE_REGULATORY"/>
    <property type="match status" value="1"/>
</dbReference>
<dbReference type="SUPFAM" id="SSF52172">
    <property type="entry name" value="CheY-like"/>
    <property type="match status" value="1"/>
</dbReference>
<dbReference type="PANTHER" id="PTHR44688">
    <property type="entry name" value="DNA-BINDING TRANSCRIPTIONAL ACTIVATOR DEVR_DOSR"/>
    <property type="match status" value="1"/>
</dbReference>
<evidence type="ECO:0000313" key="8">
    <source>
        <dbReference type="Proteomes" id="UP000548582"/>
    </source>
</evidence>
<proteinExistence type="predicted"/>
<dbReference type="EMBL" id="JABBKX010000004">
    <property type="protein sequence ID" value="NMJ42491.1"/>
    <property type="molecule type" value="Genomic_DNA"/>
</dbReference>
<dbReference type="Gene3D" id="1.10.10.10">
    <property type="entry name" value="Winged helix-like DNA-binding domain superfamily/Winged helix DNA-binding domain"/>
    <property type="match status" value="1"/>
</dbReference>
<dbReference type="PANTHER" id="PTHR44688:SF16">
    <property type="entry name" value="DNA-BINDING TRANSCRIPTIONAL ACTIVATOR DEVR_DOSR"/>
    <property type="match status" value="1"/>
</dbReference>
<dbReference type="SUPFAM" id="SSF46894">
    <property type="entry name" value="C-terminal effector domain of the bipartite response regulators"/>
    <property type="match status" value="1"/>
</dbReference>